<dbReference type="KEGG" id="tig:THII_0066"/>
<dbReference type="Proteomes" id="UP000031623">
    <property type="component" value="Chromosome"/>
</dbReference>
<evidence type="ECO:0000259" key="1">
    <source>
        <dbReference type="Pfam" id="PF01880"/>
    </source>
</evidence>
<proteinExistence type="predicted"/>
<dbReference type="AlphaFoldDB" id="A0A090AAA1"/>
<name>A0A090AAA1_9GAMM</name>
<accession>A0A090AAA1</accession>
<dbReference type="GO" id="GO:0005506">
    <property type="term" value="F:iron ion binding"/>
    <property type="evidence" value="ECO:0007669"/>
    <property type="project" value="InterPro"/>
</dbReference>
<dbReference type="SUPFAM" id="SSF49367">
    <property type="entry name" value="Superoxide reductase-like"/>
    <property type="match status" value="1"/>
</dbReference>
<reference evidence="2" key="1">
    <citation type="journal article" date="2014" name="ISME J.">
        <title>Ecophysiology of Thioploca ingrica as revealed by the complete genome sequence supplemented with proteomic evidence.</title>
        <authorList>
            <person name="Kojima H."/>
            <person name="Ogura Y."/>
            <person name="Yamamoto N."/>
            <person name="Togashi T."/>
            <person name="Mori H."/>
            <person name="Watanabe T."/>
            <person name="Nemoto F."/>
            <person name="Kurokawa K."/>
            <person name="Hayashi T."/>
            <person name="Fukui M."/>
        </authorList>
    </citation>
    <scope>NUCLEOTIDE SEQUENCE [LARGE SCALE GENOMIC DNA]</scope>
</reference>
<gene>
    <name evidence="2" type="ORF">THII_0066</name>
</gene>
<dbReference type="EMBL" id="AP014633">
    <property type="protein sequence ID" value="BAP54363.1"/>
    <property type="molecule type" value="Genomic_DNA"/>
</dbReference>
<dbReference type="HOGENOM" id="CLU_1913657_0_0_6"/>
<protein>
    <recommendedName>
        <fullName evidence="1">Desulfoferrodoxin ferrous iron-binding domain-containing protein</fullName>
    </recommendedName>
</protein>
<dbReference type="GO" id="GO:0016491">
    <property type="term" value="F:oxidoreductase activity"/>
    <property type="evidence" value="ECO:0007669"/>
    <property type="project" value="InterPro"/>
</dbReference>
<sequence>MDRRSFIQGIGAVGVIAPTFAFAAPTDKICYSDLAGGLFYTEQAPGRWNDKAAKHLPKIEVKVADKGRSKIRVATDHEMRDYEHYIVKHILLDKDFKFLDEHFFNPMVEKQAVSEFEVSNYSGTLYALSVCNKHDTWLNSIEI</sequence>
<evidence type="ECO:0000313" key="2">
    <source>
        <dbReference type="EMBL" id="BAP54363.1"/>
    </source>
</evidence>
<feature type="domain" description="Desulfoferrodoxin ferrous iron-binding" evidence="1">
    <location>
        <begin position="50"/>
        <end position="139"/>
    </location>
</feature>
<dbReference type="Gene3D" id="2.60.40.730">
    <property type="entry name" value="SOR catalytic domain"/>
    <property type="match status" value="1"/>
</dbReference>
<dbReference type="InterPro" id="IPR036073">
    <property type="entry name" value="Desulfoferrodoxin_Fe-bd_dom_sf"/>
</dbReference>
<keyword evidence="3" id="KW-1185">Reference proteome</keyword>
<dbReference type="Pfam" id="PF01880">
    <property type="entry name" value="Desulfoferrodox"/>
    <property type="match status" value="1"/>
</dbReference>
<dbReference type="InterPro" id="IPR002742">
    <property type="entry name" value="Desulfoferrodoxin_Fe-bd_dom"/>
</dbReference>
<organism evidence="2 3">
    <name type="scientific">Thioploca ingrica</name>
    <dbReference type="NCBI Taxonomy" id="40754"/>
    <lineage>
        <taxon>Bacteria</taxon>
        <taxon>Pseudomonadati</taxon>
        <taxon>Pseudomonadota</taxon>
        <taxon>Gammaproteobacteria</taxon>
        <taxon>Thiotrichales</taxon>
        <taxon>Thiotrichaceae</taxon>
        <taxon>Thioploca</taxon>
    </lineage>
</organism>
<dbReference type="STRING" id="40754.THII_0066"/>
<evidence type="ECO:0000313" key="3">
    <source>
        <dbReference type="Proteomes" id="UP000031623"/>
    </source>
</evidence>
<dbReference type="OrthoDB" id="9814936at2"/>